<feature type="transmembrane region" description="Helical" evidence="8">
    <location>
        <begin position="112"/>
        <end position="130"/>
    </location>
</feature>
<dbReference type="PANTHER" id="PTHR43562:SF1">
    <property type="entry name" value="NA(+)_H(+) ANTIPORTER YJBQ-RELATED"/>
    <property type="match status" value="1"/>
</dbReference>
<protein>
    <recommendedName>
        <fullName evidence="9">Cation/H+ exchanger transmembrane domain-containing protein</fullName>
    </recommendedName>
</protein>
<feature type="transmembrane region" description="Helical" evidence="8">
    <location>
        <begin position="87"/>
        <end position="105"/>
    </location>
</feature>
<evidence type="ECO:0000256" key="3">
    <source>
        <dbReference type="ARBA" id="ARBA00022449"/>
    </source>
</evidence>
<dbReference type="PaxDb" id="123214-PERMA_0591"/>
<evidence type="ECO:0000256" key="1">
    <source>
        <dbReference type="ARBA" id="ARBA00004141"/>
    </source>
</evidence>
<feature type="transmembrane region" description="Helical" evidence="8">
    <location>
        <begin position="178"/>
        <end position="201"/>
    </location>
</feature>
<feature type="transmembrane region" description="Helical" evidence="8">
    <location>
        <begin position="142"/>
        <end position="166"/>
    </location>
</feature>
<dbReference type="GO" id="GO:1902600">
    <property type="term" value="P:proton transmembrane transport"/>
    <property type="evidence" value="ECO:0007669"/>
    <property type="project" value="InterPro"/>
</dbReference>
<dbReference type="eggNOG" id="COG0475">
    <property type="taxonomic scope" value="Bacteria"/>
</dbReference>
<evidence type="ECO:0000256" key="7">
    <source>
        <dbReference type="ARBA" id="ARBA00023136"/>
    </source>
</evidence>
<feature type="domain" description="Cation/H+ exchanger transmembrane" evidence="9">
    <location>
        <begin position="15"/>
        <end position="383"/>
    </location>
</feature>
<dbReference type="RefSeq" id="WP_015899009.1">
    <property type="nucleotide sequence ID" value="NC_012440.1"/>
</dbReference>
<keyword evidence="3" id="KW-0050">Antiport</keyword>
<evidence type="ECO:0000256" key="5">
    <source>
        <dbReference type="ARBA" id="ARBA00022989"/>
    </source>
</evidence>
<feature type="transmembrane region" description="Helical" evidence="8">
    <location>
        <begin position="362"/>
        <end position="382"/>
    </location>
</feature>
<evidence type="ECO:0000256" key="4">
    <source>
        <dbReference type="ARBA" id="ARBA00022692"/>
    </source>
</evidence>
<dbReference type="AlphaFoldDB" id="C0QUL5"/>
<feature type="transmembrane region" description="Helical" evidence="8">
    <location>
        <begin position="328"/>
        <end position="350"/>
    </location>
</feature>
<proteinExistence type="predicted"/>
<evidence type="ECO:0000256" key="8">
    <source>
        <dbReference type="SAM" id="Phobius"/>
    </source>
</evidence>
<keyword evidence="4 8" id="KW-0812">Transmembrane</keyword>
<feature type="transmembrane region" description="Helical" evidence="8">
    <location>
        <begin position="268"/>
        <end position="290"/>
    </location>
</feature>
<keyword evidence="7 8" id="KW-0472">Membrane</keyword>
<feature type="transmembrane region" description="Helical" evidence="8">
    <location>
        <begin position="227"/>
        <end position="256"/>
    </location>
</feature>
<gene>
    <name evidence="10" type="ordered locus">PERMA_0591</name>
</gene>
<keyword evidence="2" id="KW-0813">Transport</keyword>
<feature type="transmembrane region" description="Helical" evidence="8">
    <location>
        <begin position="57"/>
        <end position="75"/>
    </location>
</feature>
<evidence type="ECO:0000313" key="11">
    <source>
        <dbReference type="Proteomes" id="UP000001366"/>
    </source>
</evidence>
<evidence type="ECO:0000313" key="10">
    <source>
        <dbReference type="EMBL" id="ACO04905.1"/>
    </source>
</evidence>
<dbReference type="GO" id="GO:0016020">
    <property type="term" value="C:membrane"/>
    <property type="evidence" value="ECO:0007669"/>
    <property type="project" value="UniProtKB-SubCell"/>
</dbReference>
<dbReference type="InterPro" id="IPR038770">
    <property type="entry name" value="Na+/solute_symporter_sf"/>
</dbReference>
<feature type="transmembrane region" description="Helical" evidence="8">
    <location>
        <begin position="7"/>
        <end position="23"/>
    </location>
</feature>
<sequence>MDKHEAILLLVISIGAFVIPFIIRRLYLPSAVGEIFYGLVLGIFFKDIIHETPIVKLLGELGFIILMYLAGLEINFDRIRSTSKKDLSVYILSLFMIVFLSFYITFSFEFPLIYALVFMTIAIGLLYPVLKDTGLLKTNFAQSVLIIGSIGEIISLLFITGFTLYYQFGLSTKALIHLIEIYIFFALAYFIIRIFQLFIWWNPKWTSTFLKTGDPTETGIRANFVNMFIFVALASLLSMEPIIGAFMGGMLFALVFKERKEIQEKFSAFGYGFLIPIFFIEVGLQFDIFQLIKPEIIISALILTAVIFFIRSVAAMIFVFSGFSWKEIFLIPFSLSMPLTLLVAIATIGLEVNMLDKKQASVVILSAILSGLIYPWLFKIIVRKIKIEESKERVKINRT</sequence>
<dbReference type="EMBL" id="CP001230">
    <property type="protein sequence ID" value="ACO04905.1"/>
    <property type="molecule type" value="Genomic_DNA"/>
</dbReference>
<dbReference type="KEGG" id="pmx:PERMA_0591"/>
<keyword evidence="6" id="KW-0406">Ion transport</keyword>
<evidence type="ECO:0000259" key="9">
    <source>
        <dbReference type="Pfam" id="PF00999"/>
    </source>
</evidence>
<keyword evidence="5 8" id="KW-1133">Transmembrane helix</keyword>
<dbReference type="Gene3D" id="1.20.1530.20">
    <property type="match status" value="1"/>
</dbReference>
<dbReference type="STRING" id="123214.PERMA_0591"/>
<evidence type="ECO:0000256" key="6">
    <source>
        <dbReference type="ARBA" id="ARBA00023065"/>
    </source>
</evidence>
<dbReference type="OrthoDB" id="9793589at2"/>
<dbReference type="Proteomes" id="UP000001366">
    <property type="component" value="Chromosome"/>
</dbReference>
<organism evidence="10 11">
    <name type="scientific">Persephonella marina (strain DSM 14350 / EX-H1)</name>
    <dbReference type="NCBI Taxonomy" id="123214"/>
    <lineage>
        <taxon>Bacteria</taxon>
        <taxon>Pseudomonadati</taxon>
        <taxon>Aquificota</taxon>
        <taxon>Aquificia</taxon>
        <taxon>Aquificales</taxon>
        <taxon>Hydrogenothermaceae</taxon>
        <taxon>Persephonella</taxon>
    </lineage>
</organism>
<keyword evidence="11" id="KW-1185">Reference proteome</keyword>
<dbReference type="Pfam" id="PF00999">
    <property type="entry name" value="Na_H_Exchanger"/>
    <property type="match status" value="1"/>
</dbReference>
<feature type="transmembrane region" description="Helical" evidence="8">
    <location>
        <begin position="296"/>
        <end position="321"/>
    </location>
</feature>
<comment type="subcellular location">
    <subcellularLocation>
        <location evidence="1">Membrane</location>
        <topology evidence="1">Multi-pass membrane protein</topology>
    </subcellularLocation>
</comment>
<accession>C0QUL5</accession>
<dbReference type="GO" id="GO:0015297">
    <property type="term" value="F:antiporter activity"/>
    <property type="evidence" value="ECO:0007669"/>
    <property type="project" value="UniProtKB-KW"/>
</dbReference>
<reference evidence="10 11" key="1">
    <citation type="journal article" date="2009" name="J. Bacteriol.">
        <title>Complete and draft genome sequences of six members of the Aquificales.</title>
        <authorList>
            <person name="Reysenbach A.L."/>
            <person name="Hamamura N."/>
            <person name="Podar M."/>
            <person name="Griffiths E."/>
            <person name="Ferreira S."/>
            <person name="Hochstein R."/>
            <person name="Heidelberg J."/>
            <person name="Johnson J."/>
            <person name="Mead D."/>
            <person name="Pohorille A."/>
            <person name="Sarmiento M."/>
            <person name="Schweighofer K."/>
            <person name="Seshadri R."/>
            <person name="Voytek M.A."/>
        </authorList>
    </citation>
    <scope>NUCLEOTIDE SEQUENCE [LARGE SCALE GENOMIC DNA]</scope>
    <source>
        <strain evidence="11">DSM 14350 / EX-H1</strain>
    </source>
</reference>
<dbReference type="HOGENOM" id="CLU_005126_7_1_0"/>
<dbReference type="PANTHER" id="PTHR43562">
    <property type="entry name" value="NAPA-TYPE SODIUM/HYDROGEN ANTIPORTER"/>
    <property type="match status" value="1"/>
</dbReference>
<dbReference type="InterPro" id="IPR006153">
    <property type="entry name" value="Cation/H_exchanger_TM"/>
</dbReference>
<evidence type="ECO:0000256" key="2">
    <source>
        <dbReference type="ARBA" id="ARBA00022448"/>
    </source>
</evidence>
<feature type="transmembrane region" description="Helical" evidence="8">
    <location>
        <begin position="29"/>
        <end position="45"/>
    </location>
</feature>
<name>C0QUL5_PERMH</name>